<dbReference type="AlphaFoldDB" id="A0A183SDT6"/>
<dbReference type="WBParaSite" id="SSLN_0000245401-mRNA-1">
    <property type="protein sequence ID" value="SSLN_0000245401-mRNA-1"/>
    <property type="gene ID" value="SSLN_0000245401"/>
</dbReference>
<gene>
    <name evidence="1" type="ORF">SSLN_LOCUS2384</name>
</gene>
<dbReference type="Proteomes" id="UP000275846">
    <property type="component" value="Unassembled WGS sequence"/>
</dbReference>
<dbReference type="EMBL" id="UYSU01032238">
    <property type="protein sequence ID" value="VDL88769.1"/>
    <property type="molecule type" value="Genomic_DNA"/>
</dbReference>
<sequence length="105" mass="11822">MYARTGMSAVERAHTLTLEYKSVWIKIKKSSSQNLEFLTVYRPPNQQNSADESLLRLMKELTNHQKVLSAGDFSTPTIDCESLTVDGSPTSLSRKLMELTLDLTL</sequence>
<keyword evidence="2" id="KW-1185">Reference proteome</keyword>
<dbReference type="InterPro" id="IPR036691">
    <property type="entry name" value="Endo/exonu/phosph_ase_sf"/>
</dbReference>
<evidence type="ECO:0000313" key="1">
    <source>
        <dbReference type="EMBL" id="VDL88769.1"/>
    </source>
</evidence>
<reference evidence="1 2" key="2">
    <citation type="submission" date="2018-11" db="EMBL/GenBank/DDBJ databases">
        <authorList>
            <consortium name="Pathogen Informatics"/>
        </authorList>
    </citation>
    <scope>NUCLEOTIDE SEQUENCE [LARGE SCALE GENOMIC DNA]</scope>
    <source>
        <strain evidence="1 2">NST_G2</strain>
    </source>
</reference>
<evidence type="ECO:0000313" key="2">
    <source>
        <dbReference type="Proteomes" id="UP000275846"/>
    </source>
</evidence>
<proteinExistence type="predicted"/>
<dbReference type="OrthoDB" id="8069600at2759"/>
<dbReference type="Gene3D" id="3.60.10.10">
    <property type="entry name" value="Endonuclease/exonuclease/phosphatase"/>
    <property type="match status" value="1"/>
</dbReference>
<organism evidence="3">
    <name type="scientific">Schistocephalus solidus</name>
    <name type="common">Tapeworm</name>
    <dbReference type="NCBI Taxonomy" id="70667"/>
    <lineage>
        <taxon>Eukaryota</taxon>
        <taxon>Metazoa</taxon>
        <taxon>Spiralia</taxon>
        <taxon>Lophotrochozoa</taxon>
        <taxon>Platyhelminthes</taxon>
        <taxon>Cestoda</taxon>
        <taxon>Eucestoda</taxon>
        <taxon>Diphyllobothriidea</taxon>
        <taxon>Diphyllobothriidae</taxon>
        <taxon>Schistocephalus</taxon>
    </lineage>
</organism>
<reference evidence="3" key="1">
    <citation type="submission" date="2016-06" db="UniProtKB">
        <authorList>
            <consortium name="WormBaseParasite"/>
        </authorList>
    </citation>
    <scope>IDENTIFICATION</scope>
</reference>
<accession>A0A183SDT6</accession>
<name>A0A183SDT6_SCHSO</name>
<evidence type="ECO:0000313" key="3">
    <source>
        <dbReference type="WBParaSite" id="SSLN_0000245401-mRNA-1"/>
    </source>
</evidence>
<protein>
    <submittedName>
        <fullName evidence="1 3">Uncharacterized protein</fullName>
    </submittedName>
</protein>